<keyword evidence="2" id="KW-1185">Reference proteome</keyword>
<dbReference type="OrthoDB" id="54168at2"/>
<evidence type="ECO:0000313" key="1">
    <source>
        <dbReference type="EMBL" id="AFD26012.1"/>
    </source>
</evidence>
<dbReference type="AlphaFoldDB" id="H8GY84"/>
<dbReference type="InterPro" id="IPR036388">
    <property type="entry name" value="WH-like_DNA-bd_sf"/>
</dbReference>
<dbReference type="SUPFAM" id="SSF46894">
    <property type="entry name" value="C-terminal effector domain of the bipartite response regulators"/>
    <property type="match status" value="1"/>
</dbReference>
<protein>
    <submittedName>
        <fullName evidence="1">Transcriptional regulator, SARP family</fullName>
    </submittedName>
</protein>
<dbReference type="RefSeq" id="WP_014685495.1">
    <property type="nucleotide sequence ID" value="NC_017790.1"/>
</dbReference>
<reference evidence="1 2" key="1">
    <citation type="journal article" date="2012" name="PLoS ONE">
        <title>Genome sequence and transcriptome analysis of the radioresistant bacterium Deinococcus gobiensis: insights into the extreme environmental adaptations.</title>
        <authorList>
            <person name="Yuan M."/>
            <person name="Chen M."/>
            <person name="Zhang W."/>
            <person name="Lu W."/>
            <person name="Wang J."/>
            <person name="Yang M."/>
            <person name="Zhao P."/>
            <person name="Tang R."/>
            <person name="Li X."/>
            <person name="Hao Y."/>
            <person name="Zhou Z."/>
            <person name="Zhan Y."/>
            <person name="Yu H."/>
            <person name="Teng C."/>
            <person name="Yan Y."/>
            <person name="Ping S."/>
            <person name="Wang Y."/>
            <person name="Lin M."/>
        </authorList>
    </citation>
    <scope>NUCLEOTIDE SEQUENCE [LARGE SCALE GENOMIC DNA]</scope>
    <source>
        <strain evidence="1 2">I-0</strain>
    </source>
</reference>
<organism evidence="1 2">
    <name type="scientific">Deinococcus gobiensis (strain DSM 21396 / JCM 16679 / CGMCC 1.7299 / I-0)</name>
    <dbReference type="NCBI Taxonomy" id="745776"/>
    <lineage>
        <taxon>Bacteria</taxon>
        <taxon>Thermotogati</taxon>
        <taxon>Deinococcota</taxon>
        <taxon>Deinococci</taxon>
        <taxon>Deinococcales</taxon>
        <taxon>Deinococcaceae</taxon>
        <taxon>Deinococcus</taxon>
    </lineage>
</organism>
<gene>
    <name evidence="1" type="ordered locus">DGo_CA2085</name>
</gene>
<sequence>MPTLHLLGRVYMTQDDHALSLSHKAAALLAYLALEGRPHHREHLAELLWNHSGALRNLRVELTRLRQQQLALFPERQPMLSLHCDTDLSRLTAAAPLLGERQLPGWLAQLRGLPLGDLDDLGSPAFQEWVTRQRLRLCEVLENLLSEVQLRFAQRGQMQAVEQIRERAAQLDLHLPPVSSGPAPAVRDRPFAFPAQEAELRRVLNRSDRSPHVVYLSGPSGAKRALIDAAARGTDWKVLHLQVTAQPRLFQATLVQQLAQALPELSGPLLASLARLESHQSLDLIQLAQVLMQSDTPLLLSMNIHQAEAWFTGGLHFALNGRCPMTLVLISGSADVLEDVRQQLGPVNLERMLRLTLPPVGAAGLLPVLTEQAQGEATPAPTGAAVHPDDLYGRAARLSVRTEGWPLYLRSLLGSVPGEDPAPSAAQTSEMASARLAELQYLSAPVRRGLSVLAQVHDRFDLPLVRELLGPLAEEVLHVGAQRGVLVPAQLEEEVELPGLLTWVSDAEPHLAFASEITRAALAGRLTPAERHDLRRRLAVLAWPESPALAAHYAERAGLHDLAAQASAALGTPEVAPPRLPAAQPAAMPLGTAAPRREVRTPGGYRVALEHGRLEVLRRGRPGPTPRLRLKFGHVSAGPWSVTLRLDLYTHLLPGEASGPYALGLGLGQEPQKVYAPAPLSAPVAPGLDPCLGLLPLGRWVQISGQGGAGPLILSTRATDLALTIGALSWNGQRFLPER</sequence>
<accession>H8GY84</accession>
<dbReference type="KEGG" id="dgo:DGo_CA2085"/>
<proteinExistence type="predicted"/>
<dbReference type="STRING" id="745776.DGo_CA2085"/>
<dbReference type="Gene3D" id="1.10.10.10">
    <property type="entry name" value="Winged helix-like DNA-binding domain superfamily/Winged helix DNA-binding domain"/>
    <property type="match status" value="1"/>
</dbReference>
<evidence type="ECO:0000313" key="2">
    <source>
        <dbReference type="Proteomes" id="UP000007575"/>
    </source>
</evidence>
<dbReference type="PATRIC" id="fig|745776.4.peg.2141"/>
<dbReference type="GO" id="GO:0003677">
    <property type="term" value="F:DNA binding"/>
    <property type="evidence" value="ECO:0007669"/>
    <property type="project" value="InterPro"/>
</dbReference>
<dbReference type="Proteomes" id="UP000007575">
    <property type="component" value="Chromosome"/>
</dbReference>
<dbReference type="InterPro" id="IPR016032">
    <property type="entry name" value="Sig_transdc_resp-reg_C-effctor"/>
</dbReference>
<dbReference type="HOGENOM" id="CLU_375416_0_0_0"/>
<dbReference type="EMBL" id="CP002191">
    <property type="protein sequence ID" value="AFD26012.1"/>
    <property type="molecule type" value="Genomic_DNA"/>
</dbReference>
<name>H8GY84_DEIGI</name>
<dbReference type="eggNOG" id="COG0403">
    <property type="taxonomic scope" value="Bacteria"/>
</dbReference>
<dbReference type="GO" id="GO:0006355">
    <property type="term" value="P:regulation of DNA-templated transcription"/>
    <property type="evidence" value="ECO:0007669"/>
    <property type="project" value="InterPro"/>
</dbReference>